<sequence>MYYTYVLISLKNSSYYIGCTNNLKRRVSEHNAGLSKYTRIYSPWLLKYSEEYNTLKEARKREKEIKSWKKRAKIERLFALIV</sequence>
<evidence type="ECO:0000256" key="1">
    <source>
        <dbReference type="ARBA" id="ARBA00007435"/>
    </source>
</evidence>
<dbReference type="PROSITE" id="PS50164">
    <property type="entry name" value="GIY_YIG"/>
    <property type="match status" value="1"/>
</dbReference>
<protein>
    <recommendedName>
        <fullName evidence="2">GIY-YIG domain-containing protein</fullName>
    </recommendedName>
</protein>
<organism evidence="3 4">
    <name type="scientific">Candidatus Roizmanbacteria bacterium RIFOXYA1_FULL_41_12</name>
    <dbReference type="NCBI Taxonomy" id="1802082"/>
    <lineage>
        <taxon>Bacteria</taxon>
        <taxon>Candidatus Roizmaniibacteriota</taxon>
    </lineage>
</organism>
<name>A0A1F7K954_9BACT</name>
<proteinExistence type="inferred from homology"/>
<dbReference type="EMBL" id="MGBG01000021">
    <property type="protein sequence ID" value="OGK64390.1"/>
    <property type="molecule type" value="Genomic_DNA"/>
</dbReference>
<reference evidence="3 4" key="1">
    <citation type="journal article" date="2016" name="Nat. Commun.">
        <title>Thousands of microbial genomes shed light on interconnected biogeochemical processes in an aquifer system.</title>
        <authorList>
            <person name="Anantharaman K."/>
            <person name="Brown C.T."/>
            <person name="Hug L.A."/>
            <person name="Sharon I."/>
            <person name="Castelle C.J."/>
            <person name="Probst A.J."/>
            <person name="Thomas B.C."/>
            <person name="Singh A."/>
            <person name="Wilkins M.J."/>
            <person name="Karaoz U."/>
            <person name="Brodie E.L."/>
            <person name="Williams K.H."/>
            <person name="Hubbard S.S."/>
            <person name="Banfield J.F."/>
        </authorList>
    </citation>
    <scope>NUCLEOTIDE SEQUENCE [LARGE SCALE GENOMIC DNA]</scope>
</reference>
<feature type="domain" description="GIY-YIG" evidence="2">
    <location>
        <begin position="1"/>
        <end position="76"/>
    </location>
</feature>
<dbReference type="AlphaFoldDB" id="A0A1F7K954"/>
<dbReference type="Gene3D" id="3.40.1440.10">
    <property type="entry name" value="GIY-YIG endonuclease"/>
    <property type="match status" value="1"/>
</dbReference>
<accession>A0A1F7K954</accession>
<evidence type="ECO:0000259" key="2">
    <source>
        <dbReference type="PROSITE" id="PS50164"/>
    </source>
</evidence>
<dbReference type="SUPFAM" id="SSF82771">
    <property type="entry name" value="GIY-YIG endonuclease"/>
    <property type="match status" value="1"/>
</dbReference>
<dbReference type="PANTHER" id="PTHR34477">
    <property type="entry name" value="UPF0213 PROTEIN YHBQ"/>
    <property type="match status" value="1"/>
</dbReference>
<evidence type="ECO:0000313" key="3">
    <source>
        <dbReference type="EMBL" id="OGK64390.1"/>
    </source>
</evidence>
<evidence type="ECO:0000313" key="4">
    <source>
        <dbReference type="Proteomes" id="UP000178450"/>
    </source>
</evidence>
<comment type="caution">
    <text evidence="3">The sequence shown here is derived from an EMBL/GenBank/DDBJ whole genome shotgun (WGS) entry which is preliminary data.</text>
</comment>
<comment type="similarity">
    <text evidence="1">Belongs to the UPF0213 family.</text>
</comment>
<dbReference type="InterPro" id="IPR000305">
    <property type="entry name" value="GIY-YIG_endonuc"/>
</dbReference>
<dbReference type="Pfam" id="PF01541">
    <property type="entry name" value="GIY-YIG"/>
    <property type="match status" value="1"/>
</dbReference>
<dbReference type="Proteomes" id="UP000178450">
    <property type="component" value="Unassembled WGS sequence"/>
</dbReference>
<gene>
    <name evidence="3" type="ORF">A2209_03690</name>
</gene>
<dbReference type="InterPro" id="IPR050190">
    <property type="entry name" value="UPF0213_domain"/>
</dbReference>
<dbReference type="PANTHER" id="PTHR34477:SF5">
    <property type="entry name" value="BSL5627 PROTEIN"/>
    <property type="match status" value="1"/>
</dbReference>
<dbReference type="InterPro" id="IPR035901">
    <property type="entry name" value="GIY-YIG_endonuc_sf"/>
</dbReference>